<reference evidence="3" key="1">
    <citation type="submission" date="2021-04" db="EMBL/GenBank/DDBJ databases">
        <title>Genome based classification of Actinospica acidithermotolerans sp. nov., an actinobacterium isolated from an Indonesian hot spring.</title>
        <authorList>
            <person name="Kusuma A.B."/>
            <person name="Putra K.E."/>
            <person name="Nafisah S."/>
            <person name="Loh J."/>
            <person name="Nouioui I."/>
            <person name="Goodfellow M."/>
        </authorList>
    </citation>
    <scope>NUCLEOTIDE SEQUENCE</scope>
    <source>
        <strain evidence="3">CSCA 57</strain>
    </source>
</reference>
<comment type="caution">
    <text evidence="3">The sequence shown here is derived from an EMBL/GenBank/DDBJ whole genome shotgun (WGS) entry which is preliminary data.</text>
</comment>
<keyword evidence="2" id="KW-1133">Transmembrane helix</keyword>
<feature type="transmembrane region" description="Helical" evidence="2">
    <location>
        <begin position="30"/>
        <end position="52"/>
    </location>
</feature>
<protein>
    <submittedName>
        <fullName evidence="3">Uncharacterized protein</fullName>
    </submittedName>
</protein>
<keyword evidence="4" id="KW-1185">Reference proteome</keyword>
<evidence type="ECO:0000313" key="4">
    <source>
        <dbReference type="Proteomes" id="UP000675781"/>
    </source>
</evidence>
<dbReference type="RefSeq" id="WP_212532775.1">
    <property type="nucleotide sequence ID" value="NZ_JAGSOG010000277.1"/>
</dbReference>
<feature type="compositionally biased region" description="Low complexity" evidence="1">
    <location>
        <begin position="125"/>
        <end position="141"/>
    </location>
</feature>
<evidence type="ECO:0000256" key="1">
    <source>
        <dbReference type="SAM" id="MobiDB-lite"/>
    </source>
</evidence>
<proteinExistence type="predicted"/>
<keyword evidence="2" id="KW-0472">Membrane</keyword>
<evidence type="ECO:0000313" key="3">
    <source>
        <dbReference type="EMBL" id="MBR7838316.1"/>
    </source>
</evidence>
<gene>
    <name evidence="3" type="ORF">KDL01_33915</name>
</gene>
<evidence type="ECO:0000256" key="2">
    <source>
        <dbReference type="SAM" id="Phobius"/>
    </source>
</evidence>
<sequence length="234" mass="23782">MKVQPPGPSEPTPSSRPASLLPADAWVRRAALIATALPLAATIALILTIHAVDKPAWQDTGSSLLNGFGGGSGAGGYGGEPTYDDGSTQDAYTYTATDDPGALASTDPGYDDTSGYPGYGDQGDATDGSSPTPTPSPSATGPAAVVLAYFAAIDRRDYETAWSLGGDNLGESYDGFVNQFSNTAQDTVTVTSVDGDAVSADLVAQNDDGTTQDFAGTYTVTSGAITTFDVQQTS</sequence>
<dbReference type="Proteomes" id="UP000675781">
    <property type="component" value="Unassembled WGS sequence"/>
</dbReference>
<feature type="region of interest" description="Disordered" evidence="1">
    <location>
        <begin position="76"/>
        <end position="141"/>
    </location>
</feature>
<dbReference type="AlphaFoldDB" id="A0A941IW22"/>
<name>A0A941IW22_9ACTN</name>
<organism evidence="3 4">
    <name type="scientific">Actinospica durhamensis</name>
    <dbReference type="NCBI Taxonomy" id="1508375"/>
    <lineage>
        <taxon>Bacteria</taxon>
        <taxon>Bacillati</taxon>
        <taxon>Actinomycetota</taxon>
        <taxon>Actinomycetes</taxon>
        <taxon>Catenulisporales</taxon>
        <taxon>Actinospicaceae</taxon>
        <taxon>Actinospica</taxon>
    </lineage>
</organism>
<accession>A0A941IW22</accession>
<feature type="compositionally biased region" description="Low complexity" evidence="1">
    <location>
        <begin position="90"/>
        <end position="99"/>
    </location>
</feature>
<dbReference type="EMBL" id="JAGSOG010000277">
    <property type="protein sequence ID" value="MBR7838316.1"/>
    <property type="molecule type" value="Genomic_DNA"/>
</dbReference>
<keyword evidence="2" id="KW-0812">Transmembrane</keyword>